<comment type="caution">
    <text evidence="4">The sequence shown here is derived from an EMBL/GenBank/DDBJ whole genome shotgun (WGS) entry which is preliminary data.</text>
</comment>
<feature type="transmembrane region" description="Helical" evidence="1">
    <location>
        <begin position="358"/>
        <end position="378"/>
    </location>
</feature>
<keyword evidence="1" id="KW-0472">Membrane</keyword>
<dbReference type="Proteomes" id="UP001151071">
    <property type="component" value="Unassembled WGS sequence"/>
</dbReference>
<dbReference type="InterPro" id="IPR013783">
    <property type="entry name" value="Ig-like_fold"/>
</dbReference>
<evidence type="ECO:0000313" key="5">
    <source>
        <dbReference type="Proteomes" id="UP001151071"/>
    </source>
</evidence>
<keyword evidence="1" id="KW-0812">Transmembrane</keyword>
<protein>
    <submittedName>
        <fullName evidence="4">NEW3 domain-containing protein</fullName>
    </submittedName>
</protein>
<dbReference type="AlphaFoldDB" id="A0A9X3TNN6"/>
<gene>
    <name evidence="4" type="ORF">O3V59_05715</name>
</gene>
<evidence type="ECO:0000259" key="3">
    <source>
        <dbReference type="Pfam" id="PF10633"/>
    </source>
</evidence>
<sequence length="384" mass="40896">MKRKWNRQWALGLALALGLAAAASARADAAGALSLYTPYPAITVTPGESIQYNVDLINNGSAIESAELEVEHLPAKWESEITADGWSVQTIAVKPKDSRSVTLQVDVPLDVNKGTYRFELSAKGKAVLPLTVTVSQQGSFKTELTSEQPNMEGPADSQFQYSATLRNRTAQKQLYSLTAQAPEGWDVQFKADGKAVTSVQVDANGSKDIDVEIRPPKKVKSGSYKIPVKAATSSTSAQLELEAVITGTYGLEVSTPTGVLSTDVTAGGTRTLQLKVTNTGTADLRNVELSASTPVNWEVTFEPKRIDKLAAGQKADVTATIKADSKAIAGDYVVNVSATAPEASADAEFRVAVETSVLWGWLGVLVILAVAGGVTYLFRTYGRR</sequence>
<keyword evidence="1" id="KW-1133">Transmembrane helix</keyword>
<proteinExistence type="predicted"/>
<feature type="signal peptide" evidence="2">
    <location>
        <begin position="1"/>
        <end position="29"/>
    </location>
</feature>
<keyword evidence="2" id="KW-0732">Signal</keyword>
<accession>A0A9X3TNN6</accession>
<feature type="chain" id="PRO_5040816018" evidence="2">
    <location>
        <begin position="30"/>
        <end position="384"/>
    </location>
</feature>
<feature type="domain" description="Alpha-galactosidase NEW3" evidence="3">
    <location>
        <begin position="264"/>
        <end position="339"/>
    </location>
</feature>
<dbReference type="EMBL" id="JAPYYP010000004">
    <property type="protein sequence ID" value="MDA5107846.1"/>
    <property type="molecule type" value="Genomic_DNA"/>
</dbReference>
<reference evidence="4" key="1">
    <citation type="submission" date="2022-12" db="EMBL/GenBank/DDBJ databases">
        <title>Draft genome sequence of the thermophilic strain Brevibacillus thermoruber HT42, isolated from Los Humeros, Puebla, Mexico, with biotechnological potential.</title>
        <authorList>
            <person name="Lara Sanchez J."/>
            <person name="Solis Palacios R."/>
            <person name="Bustos Baena A.S."/>
            <person name="Ruz Baez A.E."/>
            <person name="Espinosa Luna G."/>
            <person name="Oliart Ros R.M."/>
        </authorList>
    </citation>
    <scope>NUCLEOTIDE SEQUENCE</scope>
    <source>
        <strain evidence="4">HT42</strain>
    </source>
</reference>
<dbReference type="Gene3D" id="2.60.40.10">
    <property type="entry name" value="Immunoglobulins"/>
    <property type="match status" value="3"/>
</dbReference>
<organism evidence="4 5">
    <name type="scientific">Brevibacillus thermoruber</name>
    <dbReference type="NCBI Taxonomy" id="33942"/>
    <lineage>
        <taxon>Bacteria</taxon>
        <taxon>Bacillati</taxon>
        <taxon>Bacillota</taxon>
        <taxon>Bacilli</taxon>
        <taxon>Bacillales</taxon>
        <taxon>Paenibacillaceae</taxon>
        <taxon>Brevibacillus</taxon>
    </lineage>
</organism>
<name>A0A9X3TNN6_9BACL</name>
<keyword evidence="5" id="KW-1185">Reference proteome</keyword>
<dbReference type="PANTHER" id="PTHR39198:SF1">
    <property type="entry name" value="ALPHA-GALACTOSIDASE NEW3 DOMAIN-CONTAINING PROTEIN"/>
    <property type="match status" value="1"/>
</dbReference>
<dbReference type="InterPro" id="IPR018905">
    <property type="entry name" value="A-galactase_NEW3"/>
</dbReference>
<evidence type="ECO:0000256" key="1">
    <source>
        <dbReference type="SAM" id="Phobius"/>
    </source>
</evidence>
<dbReference type="PANTHER" id="PTHR39198">
    <property type="entry name" value="HYPOTHETICAL MEMBRANE PROTEIN, CONSERVED"/>
    <property type="match status" value="1"/>
</dbReference>
<dbReference type="Pfam" id="PF10633">
    <property type="entry name" value="NPCBM_assoc"/>
    <property type="match status" value="1"/>
</dbReference>
<evidence type="ECO:0000256" key="2">
    <source>
        <dbReference type="SAM" id="SignalP"/>
    </source>
</evidence>
<evidence type="ECO:0000313" key="4">
    <source>
        <dbReference type="EMBL" id="MDA5107846.1"/>
    </source>
</evidence>
<dbReference type="RefSeq" id="WP_044899101.1">
    <property type="nucleotide sequence ID" value="NZ_JAPYYP010000004.1"/>
</dbReference>